<feature type="repeat" description="PPR" evidence="5">
    <location>
        <begin position="230"/>
        <end position="264"/>
    </location>
</feature>
<comment type="caution">
    <text evidence="7">The sequence shown here is derived from an EMBL/GenBank/DDBJ whole genome shotgun (WGS) entry which is preliminary data.</text>
</comment>
<comment type="function">
    <text evidence="3">Regulates mitochondrial small subunit maturation by controlling 15S rRNA 5'-end processing. Localizes to the 5' precursor of the 15S rRNA in a position that is subsequently occupied by mS47 in the mature yeast mtSSU. Uses structure and sequence-specific RNA recognition, binding to a single-stranded region of the precursor and specifically recognizing bases -6 to -1. The exchange of Ccm1 for mS47 is coupled to the irreversible removal of precursor rRNA that is accompanied by conformational changes of the mitoribosomal proteins uS5m and mS26. These conformational changes signal completion of 5'-end rRNA processing through protection of the mature 5'-end of the 15S rRNA and stabilization of mS47. The removal of the 5' precursor together with the dissociation of Ccm1 may be catalyzed by the 5'-3' exoribonuclease Pet127. Involved in the specific removal of group I introns in mitochondrial encoded transcripts.</text>
</comment>
<protein>
    <submittedName>
        <fullName evidence="7">Pentatricopeptide repeat domain-containing protein</fullName>
    </submittedName>
</protein>
<dbReference type="PANTHER" id="PTHR47936:SF1">
    <property type="entry name" value="PENTATRICOPEPTIDE REPEAT-CONTAINING PROTEIN GUN1, CHLOROPLASTIC"/>
    <property type="match status" value="1"/>
</dbReference>
<dbReference type="PROSITE" id="PS51375">
    <property type="entry name" value="PPR"/>
    <property type="match status" value="1"/>
</dbReference>
<dbReference type="EMBL" id="MU842876">
    <property type="protein sequence ID" value="KAK2028592.1"/>
    <property type="molecule type" value="Genomic_DNA"/>
</dbReference>
<organism evidence="7 8">
    <name type="scientific">Colletotrichum zoysiae</name>
    <dbReference type="NCBI Taxonomy" id="1216348"/>
    <lineage>
        <taxon>Eukaryota</taxon>
        <taxon>Fungi</taxon>
        <taxon>Dikarya</taxon>
        <taxon>Ascomycota</taxon>
        <taxon>Pezizomycotina</taxon>
        <taxon>Sordariomycetes</taxon>
        <taxon>Hypocreomycetidae</taxon>
        <taxon>Glomerellales</taxon>
        <taxon>Glomerellaceae</taxon>
        <taxon>Colletotrichum</taxon>
        <taxon>Colletotrichum graminicola species complex</taxon>
    </lineage>
</organism>
<dbReference type="NCBIfam" id="TIGR00756">
    <property type="entry name" value="PPR"/>
    <property type="match status" value="1"/>
</dbReference>
<dbReference type="AlphaFoldDB" id="A0AAD9HHV5"/>
<evidence type="ECO:0000313" key="7">
    <source>
        <dbReference type="EMBL" id="KAK2028592.1"/>
    </source>
</evidence>
<evidence type="ECO:0000256" key="4">
    <source>
        <dbReference type="ARBA" id="ARBA00044511"/>
    </source>
</evidence>
<comment type="similarity">
    <text evidence="1">Belongs to the CCM1 family.</text>
</comment>
<evidence type="ECO:0000256" key="5">
    <source>
        <dbReference type="PROSITE-ProRule" id="PRU00708"/>
    </source>
</evidence>
<keyword evidence="2" id="KW-0677">Repeat</keyword>
<accession>A0AAD9HHV5</accession>
<evidence type="ECO:0000313" key="8">
    <source>
        <dbReference type="Proteomes" id="UP001232148"/>
    </source>
</evidence>
<evidence type="ECO:0000256" key="1">
    <source>
        <dbReference type="ARBA" id="ARBA00006192"/>
    </source>
</evidence>
<sequence length="537" mass="61810">MSSTASYSMSTDSLMAAVDLSAGALGSPPSFNLLEHTLPRTHSRRERKLLSFMDHRDVGTVEEHLELFDDPYLNRYAQPEHAKLIISDKEDDKWNLPPNESLGDKTTVELAHRLAILVHRHLRTKRGNVSRIFQAYTALPEPRMMHLNKRYRHRLLKVCGRVARKGMKEMLRYFTLIEDLKDCGIRIRRNEWNYALAAATKFVARTTEVEAESALQLWKEMEVYKRATPNSVTFNILFDAASKSGNYVLAEMLYKEMKSRGIPFNRYHHVSLIHLFGLQKQADGVRAAYKEMVKARETVDTMVLNCVIFGLLRCDEEKAVLKVYDFMKKTRSKHVVAKPGTEKDTIEVDPNNEQQQQQIADVTPDLRTFRILINHFSIQSGDLAQVALFLEEMKTFKVPMHGSIFLALFQGFMRHGNVLFSAWTPARLENVLAALLQALDNNVQGLYLDTWLMMRALRAFMICIKRRKRVLEVYEEFRKRWDLPSDKVEHMESYLARLLNRKDADPSPSQQDPSPSQPDPSPSQPDPTPSQPEPPNP</sequence>
<gene>
    <name evidence="7" type="ORF">LX32DRAFT_618765</name>
</gene>
<evidence type="ECO:0000256" key="6">
    <source>
        <dbReference type="SAM" id="MobiDB-lite"/>
    </source>
</evidence>
<evidence type="ECO:0000256" key="3">
    <source>
        <dbReference type="ARBA" id="ARBA00044493"/>
    </source>
</evidence>
<feature type="compositionally biased region" description="Pro residues" evidence="6">
    <location>
        <begin position="515"/>
        <end position="537"/>
    </location>
</feature>
<name>A0AAD9HHV5_9PEZI</name>
<keyword evidence="8" id="KW-1185">Reference proteome</keyword>
<dbReference type="Pfam" id="PF13041">
    <property type="entry name" value="PPR_2"/>
    <property type="match status" value="1"/>
</dbReference>
<dbReference type="InterPro" id="IPR002885">
    <property type="entry name" value="PPR_rpt"/>
</dbReference>
<evidence type="ECO:0000256" key="2">
    <source>
        <dbReference type="ARBA" id="ARBA00022737"/>
    </source>
</evidence>
<proteinExistence type="inferred from homology"/>
<dbReference type="InterPro" id="IPR011990">
    <property type="entry name" value="TPR-like_helical_dom_sf"/>
</dbReference>
<feature type="region of interest" description="Disordered" evidence="6">
    <location>
        <begin position="499"/>
        <end position="537"/>
    </location>
</feature>
<reference evidence="7" key="1">
    <citation type="submission" date="2021-06" db="EMBL/GenBank/DDBJ databases">
        <title>Comparative genomics, transcriptomics and evolutionary studies reveal genomic signatures of adaptation to plant cell wall in hemibiotrophic fungi.</title>
        <authorList>
            <consortium name="DOE Joint Genome Institute"/>
            <person name="Baroncelli R."/>
            <person name="Diaz J.F."/>
            <person name="Benocci T."/>
            <person name="Peng M."/>
            <person name="Battaglia E."/>
            <person name="Haridas S."/>
            <person name="Andreopoulos W."/>
            <person name="Labutti K."/>
            <person name="Pangilinan J."/>
            <person name="Floch G.L."/>
            <person name="Makela M.R."/>
            <person name="Henrissat B."/>
            <person name="Grigoriev I.V."/>
            <person name="Crouch J.A."/>
            <person name="De Vries R.P."/>
            <person name="Sukno S.A."/>
            <person name="Thon M.R."/>
        </authorList>
    </citation>
    <scope>NUCLEOTIDE SEQUENCE</scope>
    <source>
        <strain evidence="7">MAFF235873</strain>
    </source>
</reference>
<dbReference type="Gene3D" id="1.25.40.10">
    <property type="entry name" value="Tetratricopeptide repeat domain"/>
    <property type="match status" value="1"/>
</dbReference>
<dbReference type="PANTHER" id="PTHR47936">
    <property type="entry name" value="PPR_LONG DOMAIN-CONTAINING PROTEIN"/>
    <property type="match status" value="1"/>
</dbReference>
<dbReference type="Proteomes" id="UP001232148">
    <property type="component" value="Unassembled WGS sequence"/>
</dbReference>
<comment type="subunit">
    <text evidence="4">Binds to mitochondrial small subunit 15S rRNA.</text>
</comment>